<gene>
    <name evidence="2" type="ORF">MNBD_CHLOROFLEXI01-762</name>
</gene>
<dbReference type="GO" id="GO:0005249">
    <property type="term" value="F:voltage-gated potassium channel activity"/>
    <property type="evidence" value="ECO:0007669"/>
    <property type="project" value="TreeGrafter"/>
</dbReference>
<dbReference type="AlphaFoldDB" id="A0A3B0UPW6"/>
<dbReference type="EMBL" id="UOEU01000406">
    <property type="protein sequence ID" value="VAW32918.1"/>
    <property type="molecule type" value="Genomic_DNA"/>
</dbReference>
<dbReference type="GO" id="GO:0005886">
    <property type="term" value="C:plasma membrane"/>
    <property type="evidence" value="ECO:0007669"/>
    <property type="project" value="TreeGrafter"/>
</dbReference>
<dbReference type="InterPro" id="IPR050818">
    <property type="entry name" value="KCNH_animal-type"/>
</dbReference>
<dbReference type="SMART" id="SM00100">
    <property type="entry name" value="cNMP"/>
    <property type="match status" value="1"/>
</dbReference>
<protein>
    <recommendedName>
        <fullName evidence="1">Cyclic nucleotide-binding domain-containing protein</fullName>
    </recommendedName>
</protein>
<name>A0A3B0UPW6_9ZZZZ</name>
<dbReference type="InterPro" id="IPR018488">
    <property type="entry name" value="cNMP-bd_CS"/>
</dbReference>
<dbReference type="PROSITE" id="PS50042">
    <property type="entry name" value="CNMP_BINDING_3"/>
    <property type="match status" value="1"/>
</dbReference>
<sequence length="166" mass="18653">MQPTIISILSVTDIFDTFTEAQLQSIASLCKTSTQQPGDVLLKEHDQTTELYIIARGGVEVIMNPTYVGEDIDKDKMVILTELRQGQVFGEVALVDQGMRSATIRVSQANTTLLRIRRDLLMQLCNANPELGYKLMKNLAADLAFKIRNTDLTIRQYQLMLSQSEN</sequence>
<evidence type="ECO:0000259" key="1">
    <source>
        <dbReference type="PROSITE" id="PS50042"/>
    </source>
</evidence>
<dbReference type="Pfam" id="PF00027">
    <property type="entry name" value="cNMP_binding"/>
    <property type="match status" value="1"/>
</dbReference>
<dbReference type="Gene3D" id="2.60.120.10">
    <property type="entry name" value="Jelly Rolls"/>
    <property type="match status" value="1"/>
</dbReference>
<feature type="domain" description="Cyclic nucleotide-binding" evidence="1">
    <location>
        <begin position="14"/>
        <end position="142"/>
    </location>
</feature>
<dbReference type="InterPro" id="IPR014710">
    <property type="entry name" value="RmlC-like_jellyroll"/>
</dbReference>
<dbReference type="PANTHER" id="PTHR10217">
    <property type="entry name" value="VOLTAGE AND LIGAND GATED POTASSIUM CHANNEL"/>
    <property type="match status" value="1"/>
</dbReference>
<evidence type="ECO:0000313" key="2">
    <source>
        <dbReference type="EMBL" id="VAW32918.1"/>
    </source>
</evidence>
<accession>A0A3B0UPW6</accession>
<dbReference type="InterPro" id="IPR018490">
    <property type="entry name" value="cNMP-bd_dom_sf"/>
</dbReference>
<dbReference type="InterPro" id="IPR000595">
    <property type="entry name" value="cNMP-bd_dom"/>
</dbReference>
<dbReference type="PROSITE" id="PS00889">
    <property type="entry name" value="CNMP_BINDING_2"/>
    <property type="match status" value="1"/>
</dbReference>
<dbReference type="GO" id="GO:0042391">
    <property type="term" value="P:regulation of membrane potential"/>
    <property type="evidence" value="ECO:0007669"/>
    <property type="project" value="TreeGrafter"/>
</dbReference>
<dbReference type="PANTHER" id="PTHR10217:SF435">
    <property type="entry name" value="POTASSIUM VOLTAGE-GATED CHANNEL PROTEIN EAG"/>
    <property type="match status" value="1"/>
</dbReference>
<feature type="non-terminal residue" evidence="2">
    <location>
        <position position="166"/>
    </location>
</feature>
<proteinExistence type="predicted"/>
<organism evidence="2">
    <name type="scientific">hydrothermal vent metagenome</name>
    <dbReference type="NCBI Taxonomy" id="652676"/>
    <lineage>
        <taxon>unclassified sequences</taxon>
        <taxon>metagenomes</taxon>
        <taxon>ecological metagenomes</taxon>
    </lineage>
</organism>
<dbReference type="CDD" id="cd00038">
    <property type="entry name" value="CAP_ED"/>
    <property type="match status" value="1"/>
</dbReference>
<reference evidence="2" key="1">
    <citation type="submission" date="2018-06" db="EMBL/GenBank/DDBJ databases">
        <authorList>
            <person name="Zhirakovskaya E."/>
        </authorList>
    </citation>
    <scope>NUCLEOTIDE SEQUENCE</scope>
</reference>
<dbReference type="SUPFAM" id="SSF51206">
    <property type="entry name" value="cAMP-binding domain-like"/>
    <property type="match status" value="1"/>
</dbReference>